<dbReference type="RefSeq" id="WP_196286382.1">
    <property type="nucleotide sequence ID" value="NZ_JADQDP010000002.1"/>
</dbReference>
<accession>A0A931BGN2</accession>
<sequence>MKTSTKLLTAAVALLLGSLLSYDLALSAEYRTGHYKNPFYGYTALPLSGFDEIAVPAASRFSIAIKRGPYAVHLNDEATKYVRITRQGSRLTVALAYPEKEEHLGNRQTVIISCPELRQLSTDAPASVAGNRTEGGCFVTLEALQQDSLTVRAGHNSSVRLWGSALGHFRALMTDRSHLSLEKTNRIQSADLAIGTGGELEQECGIAQPHYQFARNTSVHFEGAAAYGLGAMK</sequence>
<dbReference type="EMBL" id="JADQDP010000002">
    <property type="protein sequence ID" value="MBF9142058.1"/>
    <property type="molecule type" value="Genomic_DNA"/>
</dbReference>
<dbReference type="Gene3D" id="2.160.20.120">
    <property type="match status" value="1"/>
</dbReference>
<organism evidence="1 2">
    <name type="scientific">Hymenobacter properus</name>
    <dbReference type="NCBI Taxonomy" id="2791026"/>
    <lineage>
        <taxon>Bacteria</taxon>
        <taxon>Pseudomonadati</taxon>
        <taxon>Bacteroidota</taxon>
        <taxon>Cytophagia</taxon>
        <taxon>Cytophagales</taxon>
        <taxon>Hymenobacteraceae</taxon>
        <taxon>Hymenobacter</taxon>
    </lineage>
</organism>
<evidence type="ECO:0000313" key="2">
    <source>
        <dbReference type="Proteomes" id="UP000645610"/>
    </source>
</evidence>
<gene>
    <name evidence="1" type="ORF">I2I01_10460</name>
</gene>
<proteinExistence type="predicted"/>
<dbReference type="AlphaFoldDB" id="A0A931BGN2"/>
<comment type="caution">
    <text evidence="1">The sequence shown here is derived from an EMBL/GenBank/DDBJ whole genome shotgun (WGS) entry which is preliminary data.</text>
</comment>
<evidence type="ECO:0000313" key="1">
    <source>
        <dbReference type="EMBL" id="MBF9142058.1"/>
    </source>
</evidence>
<dbReference type="Proteomes" id="UP000645610">
    <property type="component" value="Unassembled WGS sequence"/>
</dbReference>
<name>A0A931BGN2_9BACT</name>
<reference evidence="1 2" key="1">
    <citation type="submission" date="2020-11" db="EMBL/GenBank/DDBJ databases">
        <authorList>
            <person name="Kim M.K."/>
        </authorList>
    </citation>
    <scope>NUCLEOTIDE SEQUENCE [LARGE SCALE GENOMIC DNA]</scope>
    <source>
        <strain evidence="1 2">BT439</strain>
    </source>
</reference>
<keyword evidence="2" id="KW-1185">Reference proteome</keyword>
<protein>
    <submittedName>
        <fullName evidence="1">Uncharacterized protein</fullName>
    </submittedName>
</protein>